<dbReference type="Pfam" id="PF01593">
    <property type="entry name" value="Amino_oxidase"/>
    <property type="match status" value="1"/>
</dbReference>
<dbReference type="GO" id="GO:0016491">
    <property type="term" value="F:oxidoreductase activity"/>
    <property type="evidence" value="ECO:0007669"/>
    <property type="project" value="InterPro"/>
</dbReference>
<dbReference type="EMBL" id="FNCA01000002">
    <property type="protein sequence ID" value="SDF47760.1"/>
    <property type="molecule type" value="Genomic_DNA"/>
</dbReference>
<reference evidence="2 3" key="1">
    <citation type="submission" date="2016-10" db="EMBL/GenBank/DDBJ databases">
        <authorList>
            <person name="Varghese N."/>
            <person name="Submissions S."/>
        </authorList>
    </citation>
    <scope>NUCLEOTIDE SEQUENCE [LARGE SCALE GENOMIC DNA]</scope>
    <source>
        <strain evidence="2 3">PL 12/M</strain>
    </source>
</reference>
<organism evidence="2 3">
    <name type="scientific">Methanolobus vulcani</name>
    <dbReference type="NCBI Taxonomy" id="38026"/>
    <lineage>
        <taxon>Archaea</taxon>
        <taxon>Methanobacteriati</taxon>
        <taxon>Methanobacteriota</taxon>
        <taxon>Stenosarchaea group</taxon>
        <taxon>Methanomicrobia</taxon>
        <taxon>Methanosarcinales</taxon>
        <taxon>Methanosarcinaceae</taxon>
        <taxon>Methanolobus</taxon>
    </lineage>
</organism>
<dbReference type="PRINTS" id="PR00420">
    <property type="entry name" value="RNGMNOXGNASE"/>
</dbReference>
<dbReference type="OrthoDB" id="11867at2157"/>
<accession>A0A7Z7AUZ2</accession>
<dbReference type="SUPFAM" id="SSF51905">
    <property type="entry name" value="FAD/NAD(P)-binding domain"/>
    <property type="match status" value="1"/>
</dbReference>
<name>A0A7Z7AUZ2_9EURY</name>
<comment type="caution">
    <text evidence="2">The sequence shown here is derived from an EMBL/GenBank/DDBJ whole genome shotgun (WGS) entry which is preliminary data.</text>
</comment>
<dbReference type="PANTHER" id="PTHR43734:SF1">
    <property type="entry name" value="PHYTOENE DESATURASE"/>
    <property type="match status" value="1"/>
</dbReference>
<dbReference type="Gene3D" id="3.50.50.60">
    <property type="entry name" value="FAD/NAD(P)-binding domain"/>
    <property type="match status" value="2"/>
</dbReference>
<keyword evidence="3" id="KW-1185">Reference proteome</keyword>
<dbReference type="PANTHER" id="PTHR43734">
    <property type="entry name" value="PHYTOENE DESATURASE"/>
    <property type="match status" value="1"/>
</dbReference>
<sequence length="482" mass="53963">MEDYDVIVVGAGISGLLSALTLSKHGNRVLVLEKSKFVGGNCNSYIVDGFQVDTGAHAITHLEVGPLRRLMDNYFDYQPVFEEYGNYFVRTEDNFMKVPSNVKEFVTFDVLPRKDRIMLTQAITKALTLSTFGTDLSKESVYEFMPTNLTADTYDFIDTICHFLSGKDMKQTSAQRILTGSSFVRDSVPEEQLESILKHNEKISPEPVPKSFLPPNVHTSLQAKLTKVSNPFTSLGRLATNKVNYSQGYPRKGLKGILNAVLFSLPNTVEIKTGCEVKKIITERGKVVGVEADEVYRADKVIYTGFVTDLPNMIESLPNVYIQDLKRVAHTKSLTIWTGLDSVIDDFNYIGSEIWFKDSPYWAMPISNYDTSLAPKGKQLVGFSFILKADSNEDVQIKKAYDTIYKAIPKIENHIEMTHNQITIPEKAAVTIDGYFADVRTPIKGLYAAGTDTDKRSMGVTRAAYSVVELLKKMNEDSCLHK</sequence>
<gene>
    <name evidence="2" type="ORF">SAMN04488589_0639</name>
</gene>
<feature type="domain" description="Amine oxidase" evidence="1">
    <location>
        <begin position="13"/>
        <end position="395"/>
    </location>
</feature>
<protein>
    <submittedName>
        <fullName evidence="2">Phytoene dehydrogenase-related protein</fullName>
    </submittedName>
</protein>
<dbReference type="AlphaFoldDB" id="A0A7Z7AUZ2"/>
<evidence type="ECO:0000313" key="3">
    <source>
        <dbReference type="Proteomes" id="UP000199259"/>
    </source>
</evidence>
<evidence type="ECO:0000259" key="1">
    <source>
        <dbReference type="Pfam" id="PF01593"/>
    </source>
</evidence>
<evidence type="ECO:0000313" key="2">
    <source>
        <dbReference type="EMBL" id="SDF47760.1"/>
    </source>
</evidence>
<dbReference type="Proteomes" id="UP000199259">
    <property type="component" value="Unassembled WGS sequence"/>
</dbReference>
<proteinExistence type="predicted"/>
<dbReference type="InterPro" id="IPR036188">
    <property type="entry name" value="FAD/NAD-bd_sf"/>
</dbReference>
<dbReference type="RefSeq" id="WP_091708642.1">
    <property type="nucleotide sequence ID" value="NZ_FNCA01000002.1"/>
</dbReference>
<dbReference type="InterPro" id="IPR002937">
    <property type="entry name" value="Amino_oxidase"/>
</dbReference>